<feature type="compositionally biased region" description="Basic residues" evidence="4">
    <location>
        <begin position="1"/>
        <end position="22"/>
    </location>
</feature>
<comment type="caution">
    <text evidence="5">The sequence shown here is derived from an EMBL/GenBank/DDBJ whole genome shotgun (WGS) entry which is preliminary data.</text>
</comment>
<keyword evidence="6" id="KW-1185">Reference proteome</keyword>
<dbReference type="Pfam" id="PF13424">
    <property type="entry name" value="TPR_12"/>
    <property type="match status" value="1"/>
</dbReference>
<dbReference type="InterPro" id="IPR019734">
    <property type="entry name" value="TPR_rpt"/>
</dbReference>
<evidence type="ECO:0000313" key="5">
    <source>
        <dbReference type="EMBL" id="CAK9102754.1"/>
    </source>
</evidence>
<organism evidence="5 6">
    <name type="scientific">Durusdinium trenchii</name>
    <dbReference type="NCBI Taxonomy" id="1381693"/>
    <lineage>
        <taxon>Eukaryota</taxon>
        <taxon>Sar</taxon>
        <taxon>Alveolata</taxon>
        <taxon>Dinophyceae</taxon>
        <taxon>Suessiales</taxon>
        <taxon>Symbiodiniaceae</taxon>
        <taxon>Durusdinium</taxon>
    </lineage>
</organism>
<dbReference type="Proteomes" id="UP001642464">
    <property type="component" value="Unassembled WGS sequence"/>
</dbReference>
<evidence type="ECO:0000256" key="3">
    <source>
        <dbReference type="PROSITE-ProRule" id="PRU00339"/>
    </source>
</evidence>
<evidence type="ECO:0000313" key="6">
    <source>
        <dbReference type="Proteomes" id="UP001642464"/>
    </source>
</evidence>
<dbReference type="Pfam" id="PF13181">
    <property type="entry name" value="TPR_8"/>
    <property type="match status" value="1"/>
</dbReference>
<keyword evidence="1" id="KW-0677">Repeat</keyword>
<accession>A0ABP0RRT4</accession>
<feature type="region of interest" description="Disordered" evidence="4">
    <location>
        <begin position="1"/>
        <end position="29"/>
    </location>
</feature>
<dbReference type="PANTHER" id="PTHR45641">
    <property type="entry name" value="TETRATRICOPEPTIDE REPEAT PROTEIN (AFU_ORTHOLOGUE AFUA_6G03870)"/>
    <property type="match status" value="1"/>
</dbReference>
<evidence type="ECO:0000256" key="1">
    <source>
        <dbReference type="ARBA" id="ARBA00022737"/>
    </source>
</evidence>
<gene>
    <name evidence="5" type="ORF">SCF082_LOCUS48026</name>
</gene>
<dbReference type="SUPFAM" id="SSF48452">
    <property type="entry name" value="TPR-like"/>
    <property type="match status" value="1"/>
</dbReference>
<feature type="non-terminal residue" evidence="5">
    <location>
        <position position="467"/>
    </location>
</feature>
<dbReference type="Gene3D" id="1.25.40.10">
    <property type="entry name" value="Tetratricopeptide repeat domain"/>
    <property type="match status" value="1"/>
</dbReference>
<evidence type="ECO:0000256" key="4">
    <source>
        <dbReference type="SAM" id="MobiDB-lite"/>
    </source>
</evidence>
<dbReference type="EMBL" id="CAXAMM010042060">
    <property type="protein sequence ID" value="CAK9102754.1"/>
    <property type="molecule type" value="Genomic_DNA"/>
</dbReference>
<feature type="repeat" description="TPR" evidence="3">
    <location>
        <begin position="393"/>
        <end position="426"/>
    </location>
</feature>
<sequence length="467" mass="52963">MRRTSRRLGRQLSKRLSRRGSNNKKQGPPEEVLLELDRSKHVVRFKGVSLAHVCAVLDEVRSGKAAPGVRVLVAKRDLAKDVWAGRAFRDDGFVPYRKSGELQEYDEADVEERPREDWTIADVCDFVIIPRVTEGERFYTEALPEEDVGEPFQGAFVSQARSCRFADLVTALEQHYQGRDPRKCFVWLDLFCANQPRLLTEDESVAEERAALLTSGFHVAIEWFDERLFFFDSWSKPKPLTRAWCIWEIFGAIQAGKSMTVIYPTGEEDQFIEALVEDFNAATLAISEMQPQEAECFSPKDLEMIQEAVETSVGWPRLKSMVVAQVVAWLHEATERLAEGRWGEETRANADFLNHAGLLMNSADKRAVALKYYERSREIYVKVHGGEDHPSVAATLGNMAVVYEAQGDLRKALETYQRSLDIDVAAYGTEDHPSVASTQYNMADCLEKMGDLARAQDLARKALRTWQ</sequence>
<keyword evidence="2 3" id="KW-0802">TPR repeat</keyword>
<dbReference type="PANTHER" id="PTHR45641:SF1">
    <property type="entry name" value="AAA+ ATPASE DOMAIN-CONTAINING PROTEIN"/>
    <property type="match status" value="1"/>
</dbReference>
<dbReference type="PROSITE" id="PS50005">
    <property type="entry name" value="TPR"/>
    <property type="match status" value="1"/>
</dbReference>
<dbReference type="SMART" id="SM00028">
    <property type="entry name" value="TPR"/>
    <property type="match status" value="2"/>
</dbReference>
<name>A0ABP0RRT4_9DINO</name>
<proteinExistence type="predicted"/>
<reference evidence="5 6" key="1">
    <citation type="submission" date="2024-02" db="EMBL/GenBank/DDBJ databases">
        <authorList>
            <person name="Chen Y."/>
            <person name="Shah S."/>
            <person name="Dougan E. K."/>
            <person name="Thang M."/>
            <person name="Chan C."/>
        </authorList>
    </citation>
    <scope>NUCLEOTIDE SEQUENCE [LARGE SCALE GENOMIC DNA]</scope>
</reference>
<protein>
    <submittedName>
        <fullName evidence="5">Nephrocystin-3</fullName>
    </submittedName>
</protein>
<evidence type="ECO:0000256" key="2">
    <source>
        <dbReference type="ARBA" id="ARBA00022803"/>
    </source>
</evidence>
<dbReference type="InterPro" id="IPR011990">
    <property type="entry name" value="TPR-like_helical_dom_sf"/>
</dbReference>